<dbReference type="NCBIfam" id="NF003501">
    <property type="entry name" value="PRK05170.1-5"/>
    <property type="match status" value="1"/>
</dbReference>
<evidence type="ECO:0000313" key="3">
    <source>
        <dbReference type="Proteomes" id="UP000058020"/>
    </source>
</evidence>
<keyword evidence="3" id="KW-1185">Reference proteome</keyword>
<dbReference type="PANTHER" id="PTHR37421:SF1">
    <property type="entry name" value="UPF0260 PROTEIN YCGN"/>
    <property type="match status" value="1"/>
</dbReference>
<name>A0A0M4NXV9_9GAMM</name>
<dbReference type="NCBIfam" id="NF003507">
    <property type="entry name" value="PRK05170.2-5"/>
    <property type="match status" value="1"/>
</dbReference>
<dbReference type="HAMAP" id="MF_00676">
    <property type="entry name" value="UPF0260"/>
    <property type="match status" value="1"/>
</dbReference>
<dbReference type="Pfam" id="PF03692">
    <property type="entry name" value="CxxCxxCC"/>
    <property type="match status" value="1"/>
</dbReference>
<dbReference type="EMBL" id="CP010552">
    <property type="protein sequence ID" value="ALE53243.1"/>
    <property type="molecule type" value="Genomic_DNA"/>
</dbReference>
<dbReference type="AlphaFoldDB" id="A0A0M4NXV9"/>
<proteinExistence type="inferred from homology"/>
<dbReference type="PIRSF" id="PIRSF006173">
    <property type="entry name" value="UCP006173"/>
    <property type="match status" value="1"/>
</dbReference>
<dbReference type="OrthoDB" id="9786855at2"/>
<organism evidence="2 3">
    <name type="scientific">Candidatus Thioglobus autotrophicus</name>
    <dbReference type="NCBI Taxonomy" id="1705394"/>
    <lineage>
        <taxon>Bacteria</taxon>
        <taxon>Pseudomonadati</taxon>
        <taxon>Pseudomonadota</taxon>
        <taxon>Gammaproteobacteria</taxon>
        <taxon>Candidatus Pseudothioglobaceae</taxon>
        <taxon>Candidatus Thioglobus</taxon>
    </lineage>
</organism>
<evidence type="ECO:0000256" key="1">
    <source>
        <dbReference type="HAMAP-Rule" id="MF_00676"/>
    </source>
</evidence>
<dbReference type="STRING" id="1705394.SP60_05140"/>
<comment type="similarity">
    <text evidence="1">Belongs to the UPF0260 family.</text>
</comment>
<protein>
    <recommendedName>
        <fullName evidence="1">UPF0260 protein SP60_05140</fullName>
    </recommendedName>
</protein>
<dbReference type="Proteomes" id="UP000058020">
    <property type="component" value="Chromosome"/>
</dbReference>
<dbReference type="RefSeq" id="WP_053952228.1">
    <property type="nucleotide sequence ID" value="NZ_CP010552.1"/>
</dbReference>
<dbReference type="InterPro" id="IPR008228">
    <property type="entry name" value="UCP006173"/>
</dbReference>
<dbReference type="KEGG" id="tho:SP60_05140"/>
<reference evidence="2 3" key="1">
    <citation type="journal article" date="2015" name="Genome Announc.">
        <title>Genome Sequence of 'Candidatus Thioglobus autotrophica' Strain EF1, a Chemoautotroph from the SUP05 Clade of Marine Gammaproteobacteria.</title>
        <authorList>
            <person name="Shah V."/>
            <person name="Morris R.M."/>
        </authorList>
    </citation>
    <scope>NUCLEOTIDE SEQUENCE [LARGE SCALE GENOMIC DNA]</scope>
    <source>
        <strain evidence="2 3">EF1</strain>
    </source>
</reference>
<evidence type="ECO:0000313" key="2">
    <source>
        <dbReference type="EMBL" id="ALE53243.1"/>
    </source>
</evidence>
<accession>A0A0M4NXV9</accession>
<sequence>MQKTDLKFWETLSLEQMSRAQWESLCDSCGRCCLHKLEDEDTGDIYFTDVVCHYLNEQTCQCPHYDNRQEFVPDCLTIYPDWGKKFNWLPSTCAYRLLHEGKPLFDWHPLISKDLQSVHLAGISVRGRTFSDDKIKEEEIELHMIDWVE</sequence>
<dbReference type="PATRIC" id="fig|1705394.5.peg.1030"/>
<dbReference type="PANTHER" id="PTHR37421">
    <property type="entry name" value="UPF0260 PROTEIN YCGN"/>
    <property type="match status" value="1"/>
</dbReference>
<dbReference type="InterPro" id="IPR005358">
    <property type="entry name" value="Puta_zinc/iron-chelating_dom"/>
</dbReference>
<gene>
    <name evidence="2" type="ORF">SP60_05140</name>
</gene>